<protein>
    <submittedName>
        <fullName evidence="1">Expressed protein</fullName>
    </submittedName>
</protein>
<dbReference type="VEuPathDB" id="FungiDB:SCHCODRAFT_02607956"/>
<dbReference type="GeneID" id="9595413"/>
<evidence type="ECO:0000313" key="2">
    <source>
        <dbReference type="Proteomes" id="UP000007431"/>
    </source>
</evidence>
<evidence type="ECO:0000313" key="1">
    <source>
        <dbReference type="EMBL" id="EFI99986.1"/>
    </source>
</evidence>
<keyword evidence="2" id="KW-1185">Reference proteome</keyword>
<dbReference type="AlphaFoldDB" id="D8PV83"/>
<reference evidence="1 2" key="1">
    <citation type="journal article" date="2010" name="Nat. Biotechnol.">
        <title>Genome sequence of the model mushroom Schizophyllum commune.</title>
        <authorList>
            <person name="Ohm R.A."/>
            <person name="de Jong J.F."/>
            <person name="Lugones L.G."/>
            <person name="Aerts A."/>
            <person name="Kothe E."/>
            <person name="Stajich J.E."/>
            <person name="de Vries R.P."/>
            <person name="Record E."/>
            <person name="Levasseur A."/>
            <person name="Baker S.E."/>
            <person name="Bartholomew K.A."/>
            <person name="Coutinho P.M."/>
            <person name="Erdmann S."/>
            <person name="Fowler T.J."/>
            <person name="Gathman A.C."/>
            <person name="Lombard V."/>
            <person name="Henrissat B."/>
            <person name="Knabe N."/>
            <person name="Kuees U."/>
            <person name="Lilly W.W."/>
            <person name="Lindquist E."/>
            <person name="Lucas S."/>
            <person name="Magnuson J.K."/>
            <person name="Piumi F."/>
            <person name="Raudaskoski M."/>
            <person name="Salamov A."/>
            <person name="Schmutz J."/>
            <person name="Schwarze F.W.M.R."/>
            <person name="vanKuyk P.A."/>
            <person name="Horton J.S."/>
            <person name="Grigoriev I.V."/>
            <person name="Woesten H.A.B."/>
        </authorList>
    </citation>
    <scope>NUCLEOTIDE SEQUENCE [LARGE SCALE GENOMIC DNA]</scope>
    <source>
        <strain evidence="2">H4-8 / FGSC 9210</strain>
    </source>
</reference>
<name>D8PV83_SCHCM</name>
<gene>
    <name evidence="1" type="ORF">SCHCODRAFT_84393</name>
</gene>
<dbReference type="InParanoid" id="D8PV83"/>
<proteinExistence type="predicted"/>
<dbReference type="RefSeq" id="XP_003034889.1">
    <property type="nucleotide sequence ID" value="XM_003034843.1"/>
</dbReference>
<accession>D8PV83</accession>
<organism evidence="2">
    <name type="scientific">Schizophyllum commune (strain H4-8 / FGSC 9210)</name>
    <name type="common">Split gill fungus</name>
    <dbReference type="NCBI Taxonomy" id="578458"/>
    <lineage>
        <taxon>Eukaryota</taxon>
        <taxon>Fungi</taxon>
        <taxon>Dikarya</taxon>
        <taxon>Basidiomycota</taxon>
        <taxon>Agaricomycotina</taxon>
        <taxon>Agaricomycetes</taxon>
        <taxon>Agaricomycetidae</taxon>
        <taxon>Agaricales</taxon>
        <taxon>Schizophyllaceae</taxon>
        <taxon>Schizophyllum</taxon>
    </lineage>
</organism>
<dbReference type="Proteomes" id="UP000007431">
    <property type="component" value="Unassembled WGS sequence"/>
</dbReference>
<sequence>MPPLNHLPDDGTIDVIKRRENTYLSLVKVNTVCYPVLSKVLVCLHALHDESLRCPRNGRSRVHLFARSRYIARSAR</sequence>
<dbReference type="KEGG" id="scm:SCHCO_02607956"/>
<dbReference type="EMBL" id="GL377303">
    <property type="protein sequence ID" value="EFI99986.1"/>
    <property type="molecule type" value="Genomic_DNA"/>
</dbReference>
<dbReference type="HOGENOM" id="CLU_2655843_0_0_1"/>